<evidence type="ECO:0000256" key="1">
    <source>
        <dbReference type="ARBA" id="ARBA00004123"/>
    </source>
</evidence>
<evidence type="ECO:0000313" key="6">
    <source>
        <dbReference type="EMBL" id="KAK8090487.1"/>
    </source>
</evidence>
<feature type="compositionally biased region" description="Polar residues" evidence="4">
    <location>
        <begin position="154"/>
        <end position="174"/>
    </location>
</feature>
<dbReference type="InterPro" id="IPR036864">
    <property type="entry name" value="Zn2-C6_fun-type_DNA-bd_sf"/>
</dbReference>
<feature type="region of interest" description="Disordered" evidence="4">
    <location>
        <begin position="154"/>
        <end position="187"/>
    </location>
</feature>
<dbReference type="PANTHER" id="PTHR31001">
    <property type="entry name" value="UNCHARACTERIZED TRANSCRIPTIONAL REGULATORY PROTEIN"/>
    <property type="match status" value="1"/>
</dbReference>
<reference evidence="6 7" key="1">
    <citation type="submission" date="2023-01" db="EMBL/GenBank/DDBJ databases">
        <title>Analysis of 21 Apiospora genomes using comparative genomics revels a genus with tremendous synthesis potential of carbohydrate active enzymes and secondary metabolites.</title>
        <authorList>
            <person name="Sorensen T."/>
        </authorList>
    </citation>
    <scope>NUCLEOTIDE SEQUENCE [LARGE SCALE GENOMIC DNA]</scope>
    <source>
        <strain evidence="6 7">CBS 114990</strain>
    </source>
</reference>
<dbReference type="CDD" id="cd12148">
    <property type="entry name" value="fungal_TF_MHR"/>
    <property type="match status" value="1"/>
</dbReference>
<dbReference type="Pfam" id="PF04082">
    <property type="entry name" value="Fungal_trans"/>
    <property type="match status" value="1"/>
</dbReference>
<feature type="domain" description="Zn(2)-C6 fungal-type" evidence="5">
    <location>
        <begin position="20"/>
        <end position="49"/>
    </location>
</feature>
<keyword evidence="3" id="KW-0539">Nucleus</keyword>
<evidence type="ECO:0000256" key="3">
    <source>
        <dbReference type="ARBA" id="ARBA00023242"/>
    </source>
</evidence>
<dbReference type="InterPro" id="IPR001138">
    <property type="entry name" value="Zn2Cys6_DnaBD"/>
</dbReference>
<dbReference type="InterPro" id="IPR007219">
    <property type="entry name" value="XnlR_reg_dom"/>
</dbReference>
<dbReference type="Pfam" id="PF00172">
    <property type="entry name" value="Zn_clus"/>
    <property type="match status" value="1"/>
</dbReference>
<feature type="compositionally biased region" description="Low complexity" evidence="4">
    <location>
        <begin position="97"/>
        <end position="114"/>
    </location>
</feature>
<dbReference type="Proteomes" id="UP001433268">
    <property type="component" value="Unassembled WGS sequence"/>
</dbReference>
<sequence>MKRKAEGGATQPSRRQPQVSCDSCRRKKLKCDRGQPCGSCHIRGIACTTPSSAPGTSTRDDHVHGPTSAAAAESDATIKSLLARVAALEQTVYRGGAASSSHPTPAASNASSYSPPSPPSALYNERRQEAKFLDSAIDRSKWVDQAGAQTVTDFRIATSQQPSHTVSQDSSTKYQISSSGSVSGQQGPTWLMSREEALALFHDFVDNAYHLLHILQMDAIRLIINQFYDQIESDLTASVSPDHAALILGIAATTAFFWDARVPCQHTFESEKAAKKSLSDLAPLRTRLAGLSLEAAQAYAIIAYLYYNVDGQSAQFRFLHASSIATCRELSMHLVDGPGGSDDDAATREVKRRLWWHVAATDWMLAQCGGPLDGTYTIHPRHMSVAKPRNLNDSDLSLAGDGLTHPPEVPTQMSCFLQRIRLAEACRAVVDGYLPGQAEISDYGQVLALDQLFEQILVTSPPCLALHAPVPPGAPRLLCLQRATVHLGFHSRRARLHRPFLMRKDADGRPGDTRFHQSREICIQSARTVLEISMALLEKSLSEPPDLEQQRMPHILNHANHEQCPGSPVHRLGIVINHLFTACAILALDSSVRTNRAGAQNNENADGDVQDALTCACRLLAAAGKESPVAADLVRGLTGVLRRYRIKVKGVEKWAEGSGPELQDAEEGRTSRNDVGQAEDPSCLESDVGPGHGLQPVENDAVENFGLDNLWDDFLGSELMSDDWEQIVTGLDSYYMPQFG</sequence>
<accession>A0ABR1X526</accession>
<feature type="region of interest" description="Disordered" evidence="4">
    <location>
        <begin position="1"/>
        <end position="71"/>
    </location>
</feature>
<dbReference type="PROSITE" id="PS50048">
    <property type="entry name" value="ZN2_CY6_FUNGAL_2"/>
    <property type="match status" value="1"/>
</dbReference>
<feature type="compositionally biased region" description="Polar residues" evidence="4">
    <location>
        <begin position="48"/>
        <end position="57"/>
    </location>
</feature>
<dbReference type="EMBL" id="JAQQWN010000004">
    <property type="protein sequence ID" value="KAK8090487.1"/>
    <property type="molecule type" value="Genomic_DNA"/>
</dbReference>
<proteinExistence type="predicted"/>
<protein>
    <submittedName>
        <fullName evidence="6">Zn(II)2Cys6 transcription factor</fullName>
    </submittedName>
</protein>
<comment type="caution">
    <text evidence="6">The sequence shown here is derived from an EMBL/GenBank/DDBJ whole genome shotgun (WGS) entry which is preliminary data.</text>
</comment>
<dbReference type="SUPFAM" id="SSF57701">
    <property type="entry name" value="Zn2/Cys6 DNA-binding domain"/>
    <property type="match status" value="1"/>
</dbReference>
<evidence type="ECO:0000256" key="2">
    <source>
        <dbReference type="ARBA" id="ARBA00022723"/>
    </source>
</evidence>
<evidence type="ECO:0000313" key="7">
    <source>
        <dbReference type="Proteomes" id="UP001433268"/>
    </source>
</evidence>
<dbReference type="CDD" id="cd00067">
    <property type="entry name" value="GAL4"/>
    <property type="match status" value="1"/>
</dbReference>
<dbReference type="Gene3D" id="4.10.240.10">
    <property type="entry name" value="Zn(2)-C6 fungal-type DNA-binding domain"/>
    <property type="match status" value="1"/>
</dbReference>
<gene>
    <name evidence="6" type="ORF">PG997_005448</name>
</gene>
<evidence type="ECO:0000256" key="4">
    <source>
        <dbReference type="SAM" id="MobiDB-lite"/>
    </source>
</evidence>
<keyword evidence="7" id="KW-1185">Reference proteome</keyword>
<keyword evidence="2" id="KW-0479">Metal-binding</keyword>
<dbReference type="PROSITE" id="PS00463">
    <property type="entry name" value="ZN2_CY6_FUNGAL_1"/>
    <property type="match status" value="1"/>
</dbReference>
<feature type="compositionally biased region" description="Polar residues" evidence="4">
    <location>
        <begin position="10"/>
        <end position="21"/>
    </location>
</feature>
<feature type="compositionally biased region" description="Low complexity" evidence="4">
    <location>
        <begin position="175"/>
        <end position="187"/>
    </location>
</feature>
<dbReference type="GeneID" id="92042823"/>
<dbReference type="RefSeq" id="XP_066673381.1">
    <property type="nucleotide sequence ID" value="XM_066809763.1"/>
</dbReference>
<organism evidence="6 7">
    <name type="scientific">Apiospora hydei</name>
    <dbReference type="NCBI Taxonomy" id="1337664"/>
    <lineage>
        <taxon>Eukaryota</taxon>
        <taxon>Fungi</taxon>
        <taxon>Dikarya</taxon>
        <taxon>Ascomycota</taxon>
        <taxon>Pezizomycotina</taxon>
        <taxon>Sordariomycetes</taxon>
        <taxon>Xylariomycetidae</taxon>
        <taxon>Amphisphaeriales</taxon>
        <taxon>Apiosporaceae</taxon>
        <taxon>Apiospora</taxon>
    </lineage>
</organism>
<comment type="subcellular location">
    <subcellularLocation>
        <location evidence="1">Nucleus</location>
    </subcellularLocation>
</comment>
<name>A0ABR1X526_9PEZI</name>
<dbReference type="InterPro" id="IPR050613">
    <property type="entry name" value="Sec_Metabolite_Reg"/>
</dbReference>
<feature type="region of interest" description="Disordered" evidence="4">
    <location>
        <begin position="96"/>
        <end position="122"/>
    </location>
</feature>
<dbReference type="PANTHER" id="PTHR31001:SF90">
    <property type="entry name" value="CENTROMERE DNA-BINDING PROTEIN COMPLEX CBF3 SUBUNIT B"/>
    <property type="match status" value="1"/>
</dbReference>
<dbReference type="SMART" id="SM00066">
    <property type="entry name" value="GAL4"/>
    <property type="match status" value="1"/>
</dbReference>
<evidence type="ECO:0000259" key="5">
    <source>
        <dbReference type="PROSITE" id="PS50048"/>
    </source>
</evidence>
<feature type="region of interest" description="Disordered" evidence="4">
    <location>
        <begin position="655"/>
        <end position="698"/>
    </location>
</feature>